<organism evidence="2 3">
    <name type="scientific">Piromyces finnis</name>
    <dbReference type="NCBI Taxonomy" id="1754191"/>
    <lineage>
        <taxon>Eukaryota</taxon>
        <taxon>Fungi</taxon>
        <taxon>Fungi incertae sedis</taxon>
        <taxon>Chytridiomycota</taxon>
        <taxon>Chytridiomycota incertae sedis</taxon>
        <taxon>Neocallimastigomycetes</taxon>
        <taxon>Neocallimastigales</taxon>
        <taxon>Neocallimastigaceae</taxon>
        <taxon>Piromyces</taxon>
    </lineage>
</organism>
<comment type="caution">
    <text evidence="2">The sequence shown here is derived from an EMBL/GenBank/DDBJ whole genome shotgun (WGS) entry which is preliminary data.</text>
</comment>
<proteinExistence type="predicted"/>
<gene>
    <name evidence="2" type="ORF">BCR36DRAFT_412163</name>
</gene>
<dbReference type="EMBL" id="MCFH01000020">
    <property type="protein sequence ID" value="ORX50670.1"/>
    <property type="molecule type" value="Genomic_DNA"/>
</dbReference>
<dbReference type="Proteomes" id="UP000193719">
    <property type="component" value="Unassembled WGS sequence"/>
</dbReference>
<feature type="region of interest" description="Disordered" evidence="1">
    <location>
        <begin position="240"/>
        <end position="269"/>
    </location>
</feature>
<accession>A0A1Y1V9M1</accession>
<reference evidence="2 3" key="2">
    <citation type="submission" date="2016-08" db="EMBL/GenBank/DDBJ databases">
        <title>Pervasive Adenine N6-methylation of Active Genes in Fungi.</title>
        <authorList>
            <consortium name="DOE Joint Genome Institute"/>
            <person name="Mondo S.J."/>
            <person name="Dannebaum R.O."/>
            <person name="Kuo R.C."/>
            <person name="Labutti K."/>
            <person name="Haridas S."/>
            <person name="Kuo A."/>
            <person name="Salamov A."/>
            <person name="Ahrendt S.R."/>
            <person name="Lipzen A."/>
            <person name="Sullivan W."/>
            <person name="Andreopoulos W.B."/>
            <person name="Clum A."/>
            <person name="Lindquist E."/>
            <person name="Daum C."/>
            <person name="Ramamoorthy G.K."/>
            <person name="Gryganskyi A."/>
            <person name="Culley D."/>
            <person name="Magnuson J.K."/>
            <person name="James T.Y."/>
            <person name="O'Malley M.A."/>
            <person name="Stajich J.E."/>
            <person name="Spatafora J.W."/>
            <person name="Visel A."/>
            <person name="Grigoriev I.V."/>
        </authorList>
    </citation>
    <scope>NUCLEOTIDE SEQUENCE [LARGE SCALE GENOMIC DNA]</scope>
    <source>
        <strain evidence="3">finn</strain>
    </source>
</reference>
<protein>
    <submittedName>
        <fullName evidence="2">Uncharacterized protein</fullName>
    </submittedName>
</protein>
<feature type="region of interest" description="Disordered" evidence="1">
    <location>
        <begin position="1"/>
        <end position="37"/>
    </location>
</feature>
<evidence type="ECO:0000313" key="3">
    <source>
        <dbReference type="Proteomes" id="UP000193719"/>
    </source>
</evidence>
<dbReference type="AlphaFoldDB" id="A0A1Y1V9M1"/>
<reference evidence="2 3" key="1">
    <citation type="submission" date="2016-08" db="EMBL/GenBank/DDBJ databases">
        <title>Genomes of anaerobic fungi encode conserved fungal cellulosomes for biomass hydrolysis.</title>
        <authorList>
            <consortium name="DOE Joint Genome Institute"/>
            <person name="Haitjema C.H."/>
            <person name="Gilmore S.P."/>
            <person name="Henske J.K."/>
            <person name="Solomon K.V."/>
            <person name="De Groot R."/>
            <person name="Kuo A."/>
            <person name="Mondo S.J."/>
            <person name="Salamov A.A."/>
            <person name="Labutti K."/>
            <person name="Zhao Z."/>
            <person name="Chiniquy J."/>
            <person name="Barry K."/>
            <person name="Brewer H.M."/>
            <person name="Purvine S.O."/>
            <person name="Wright A.T."/>
            <person name="Boxma B."/>
            <person name="Van Alen T."/>
            <person name="Hackstein J.H."/>
            <person name="Baker S.E."/>
            <person name="Grigoriev I.V."/>
            <person name="O'Malley M.A."/>
        </authorList>
    </citation>
    <scope>NUCLEOTIDE SEQUENCE [LARGE SCALE GENOMIC DNA]</scope>
    <source>
        <strain evidence="3">finn</strain>
    </source>
</reference>
<sequence length="269" mass="30912">MFENNKKRSSLKYGKLSPFDINKDENNQDIKNFPGNSFDNFTSPEPYNFYLHSSNSDLSNTSTETYNRAGSKNYFISETPTPFLYDDIVNKGNRTDTIKKNKPTTISNNNPNRTQKQKFYSNSYGLSLDKNEIDDGEVELNNETNSNKDYTQSIWSVSPPFSATRTEDTNLDTVIEDEKEIIQDLLTKNSVFNSSTVNEHKEPDPSNDEMYNQREAITYHNDYPSEDSNEYHKSNDFEYYASSSTSSSLKNQSKRRTLSNSSIKVLPRA</sequence>
<name>A0A1Y1V9M1_9FUNG</name>
<evidence type="ECO:0000313" key="2">
    <source>
        <dbReference type="EMBL" id="ORX50670.1"/>
    </source>
</evidence>
<keyword evidence="3" id="KW-1185">Reference proteome</keyword>
<feature type="non-terminal residue" evidence="2">
    <location>
        <position position="269"/>
    </location>
</feature>
<evidence type="ECO:0000256" key="1">
    <source>
        <dbReference type="SAM" id="MobiDB-lite"/>
    </source>
</evidence>